<reference evidence="2 3" key="1">
    <citation type="submission" date="2019-03" db="EMBL/GenBank/DDBJ databases">
        <title>The genome sequence of a newly discovered highly antifungal drug resistant Aspergillus species, Aspergillus tanneri NIH 1004.</title>
        <authorList>
            <person name="Mounaud S."/>
            <person name="Singh I."/>
            <person name="Joardar V."/>
            <person name="Pakala S."/>
            <person name="Pakala S."/>
            <person name="Venepally P."/>
            <person name="Hoover J."/>
            <person name="Nierman W."/>
            <person name="Chung J."/>
            <person name="Losada L."/>
        </authorList>
    </citation>
    <scope>NUCLEOTIDE SEQUENCE [LARGE SCALE GENOMIC DNA]</scope>
    <source>
        <strain evidence="2 3">NIH1004</strain>
    </source>
</reference>
<evidence type="ECO:0000313" key="2">
    <source>
        <dbReference type="EMBL" id="THC99353.1"/>
    </source>
</evidence>
<keyword evidence="1" id="KW-0472">Membrane</keyword>
<feature type="transmembrane region" description="Helical" evidence="1">
    <location>
        <begin position="17"/>
        <end position="37"/>
    </location>
</feature>
<evidence type="ECO:0000256" key="1">
    <source>
        <dbReference type="SAM" id="Phobius"/>
    </source>
</evidence>
<keyword evidence="1" id="KW-0812">Transmembrane</keyword>
<protein>
    <submittedName>
        <fullName evidence="2">Uncharacterized protein</fullName>
    </submittedName>
</protein>
<keyword evidence="3" id="KW-1185">Reference proteome</keyword>
<dbReference type="EMBL" id="SOSA01000020">
    <property type="protein sequence ID" value="THC99353.1"/>
    <property type="molecule type" value="Genomic_DNA"/>
</dbReference>
<comment type="caution">
    <text evidence="2">The sequence shown here is derived from an EMBL/GenBank/DDBJ whole genome shotgun (WGS) entry which is preliminary data.</text>
</comment>
<gene>
    <name evidence="2" type="ORF">EYZ11_001165</name>
</gene>
<dbReference type="VEuPathDB" id="FungiDB:EYZ11_001165"/>
<keyword evidence="1" id="KW-1133">Transmembrane helix</keyword>
<dbReference type="STRING" id="1220188.A0A4S3JVD7"/>
<dbReference type="AlphaFoldDB" id="A0A4S3JVD7"/>
<organism evidence="2 3">
    <name type="scientific">Aspergillus tanneri</name>
    <dbReference type="NCBI Taxonomy" id="1220188"/>
    <lineage>
        <taxon>Eukaryota</taxon>
        <taxon>Fungi</taxon>
        <taxon>Dikarya</taxon>
        <taxon>Ascomycota</taxon>
        <taxon>Pezizomycotina</taxon>
        <taxon>Eurotiomycetes</taxon>
        <taxon>Eurotiomycetidae</taxon>
        <taxon>Eurotiales</taxon>
        <taxon>Aspergillaceae</taxon>
        <taxon>Aspergillus</taxon>
        <taxon>Aspergillus subgen. Circumdati</taxon>
    </lineage>
</organism>
<proteinExistence type="predicted"/>
<name>A0A4S3JVD7_9EURO</name>
<accession>A0A4S3JVD7</accession>
<dbReference type="Proteomes" id="UP000308092">
    <property type="component" value="Unassembled WGS sequence"/>
</dbReference>
<sequence>MDLFYTDDNFRSPVKTVLTGLVATVVAFLAYIIFLSYTPSVDKKSPEFTPNTVPLVGSWGFFTPKWAFWKDSARKIFLDNRDFDFVRGAALVGHGPDFVPPLHEIFHNNYQNGRSYFQRRLVDLQKSEQLAKRLPGVTRDARMAFEALGKNPSGVMNPTDACYRLVVQQACRVVCSGDLQQSKASRKVPERPVTADAYQQYTHSCASVSALNCQDEAPVGKIRAE</sequence>
<evidence type="ECO:0000313" key="3">
    <source>
        <dbReference type="Proteomes" id="UP000308092"/>
    </source>
</evidence>